<evidence type="ECO:0000259" key="1">
    <source>
        <dbReference type="Pfam" id="PF03551"/>
    </source>
</evidence>
<dbReference type="Gene3D" id="1.10.10.10">
    <property type="entry name" value="Winged helix-like DNA-binding domain superfamily/Winged helix DNA-binding domain"/>
    <property type="match status" value="1"/>
</dbReference>
<sequence>MPRIQFQTLTEPMYYILLILQEPHYGYEIMQEAAALTQNRVQIGAGTLYALLARFEDEGMIRQTAVADRKKIYCLTGHGHHILMTEYKRLVSMVEDGRSRLKPIWDEEHLK</sequence>
<proteinExistence type="predicted"/>
<dbReference type="RefSeq" id="WP_048930135.1">
    <property type="nucleotide sequence ID" value="NZ_KQ235879.1"/>
</dbReference>
<accession>A0A0J9EQI7</accession>
<dbReference type="SUPFAM" id="SSF46785">
    <property type="entry name" value="Winged helix' DNA-binding domain"/>
    <property type="match status" value="1"/>
</dbReference>
<dbReference type="Proteomes" id="UP000037392">
    <property type="component" value="Unassembled WGS sequence"/>
</dbReference>
<dbReference type="AlphaFoldDB" id="A0A0J9EQI7"/>
<dbReference type="Pfam" id="PF03551">
    <property type="entry name" value="PadR"/>
    <property type="match status" value="1"/>
</dbReference>
<dbReference type="EMBL" id="ADLK01000024">
    <property type="protein sequence ID" value="KMW18080.1"/>
    <property type="molecule type" value="Genomic_DNA"/>
</dbReference>
<dbReference type="PANTHER" id="PTHR33169">
    <property type="entry name" value="PADR-FAMILY TRANSCRIPTIONAL REGULATOR"/>
    <property type="match status" value="1"/>
</dbReference>
<evidence type="ECO:0000313" key="3">
    <source>
        <dbReference type="Proteomes" id="UP000037392"/>
    </source>
</evidence>
<evidence type="ECO:0000313" key="2">
    <source>
        <dbReference type="EMBL" id="KMW18080.1"/>
    </source>
</evidence>
<organism evidence="2 3">
    <name type="scientific">[Clostridium] citroniae WAL-19142</name>
    <dbReference type="NCBI Taxonomy" id="742734"/>
    <lineage>
        <taxon>Bacteria</taxon>
        <taxon>Bacillati</taxon>
        <taxon>Bacillota</taxon>
        <taxon>Clostridia</taxon>
        <taxon>Lachnospirales</taxon>
        <taxon>Lachnospiraceae</taxon>
        <taxon>Enterocloster</taxon>
    </lineage>
</organism>
<protein>
    <recommendedName>
        <fullName evidence="1">Transcription regulator PadR N-terminal domain-containing protein</fullName>
    </recommendedName>
</protein>
<dbReference type="InterPro" id="IPR052509">
    <property type="entry name" value="Metal_resp_DNA-bind_regulator"/>
</dbReference>
<dbReference type="InterPro" id="IPR036390">
    <property type="entry name" value="WH_DNA-bd_sf"/>
</dbReference>
<feature type="domain" description="Transcription regulator PadR N-terminal" evidence="1">
    <location>
        <begin position="17"/>
        <end position="82"/>
    </location>
</feature>
<name>A0A0J9EQI7_9FIRM</name>
<comment type="caution">
    <text evidence="2">The sequence shown here is derived from an EMBL/GenBank/DDBJ whole genome shotgun (WGS) entry which is preliminary data.</text>
</comment>
<gene>
    <name evidence="2" type="ORF">HMPREF9470_02990</name>
</gene>
<dbReference type="OrthoDB" id="9814826at2"/>
<dbReference type="InterPro" id="IPR005149">
    <property type="entry name" value="Tscrpt_reg_PadR_N"/>
</dbReference>
<dbReference type="PANTHER" id="PTHR33169:SF13">
    <property type="entry name" value="PADR-FAMILY TRANSCRIPTIONAL REGULATOR"/>
    <property type="match status" value="1"/>
</dbReference>
<dbReference type="PATRIC" id="fig|742734.4.peg.3201"/>
<dbReference type="GeneID" id="93162478"/>
<dbReference type="InterPro" id="IPR036388">
    <property type="entry name" value="WH-like_DNA-bd_sf"/>
</dbReference>
<reference evidence="2 3" key="1">
    <citation type="submission" date="2011-04" db="EMBL/GenBank/DDBJ databases">
        <title>The Genome Sequence of Clostridium citroniae WAL-19142.</title>
        <authorList>
            <consortium name="The Broad Institute Genome Sequencing Platform"/>
            <person name="Earl A."/>
            <person name="Ward D."/>
            <person name="Feldgarden M."/>
            <person name="Gevers D."/>
            <person name="Warren Y.A."/>
            <person name="Tyrrell K.L."/>
            <person name="Citron D.M."/>
            <person name="Goldstein E.J."/>
            <person name="Daigneault M."/>
            <person name="Allen-Vercoe E."/>
            <person name="Young S.K."/>
            <person name="Zeng Q."/>
            <person name="Gargeya S."/>
            <person name="Fitzgerald M."/>
            <person name="Haas B."/>
            <person name="Abouelleil A."/>
            <person name="Alvarado L."/>
            <person name="Arachchi H.M."/>
            <person name="Berlin A."/>
            <person name="Brown A."/>
            <person name="Chapman S.B."/>
            <person name="Chen Z."/>
            <person name="Dunbar C."/>
            <person name="Freedman E."/>
            <person name="Gearin G."/>
            <person name="Gellesch M."/>
            <person name="Goldberg J."/>
            <person name="Griggs A."/>
            <person name="Gujja S."/>
            <person name="Heilman E.R."/>
            <person name="Heiman D."/>
            <person name="Howarth C."/>
            <person name="Larson L."/>
            <person name="Lui A."/>
            <person name="MacDonald P.J."/>
            <person name="Mehta T."/>
            <person name="Montmayeur A."/>
            <person name="Murphy C."/>
            <person name="Neiman D."/>
            <person name="Pearson M."/>
            <person name="Priest M."/>
            <person name="Roberts A."/>
            <person name="Saif S."/>
            <person name="Shea T."/>
            <person name="Shenoy N."/>
            <person name="Sisk P."/>
            <person name="Stolte C."/>
            <person name="Sykes S."/>
            <person name="White J."/>
            <person name="Yandava C."/>
            <person name="Wortman J."/>
            <person name="Nusbaum C."/>
            <person name="Birren B."/>
        </authorList>
    </citation>
    <scope>NUCLEOTIDE SEQUENCE [LARGE SCALE GENOMIC DNA]</scope>
    <source>
        <strain evidence="2 3">WAL-19142</strain>
    </source>
</reference>